<feature type="transmembrane region" description="Helical" evidence="1">
    <location>
        <begin position="30"/>
        <end position="53"/>
    </location>
</feature>
<organism evidence="2 3">
    <name type="scientific">Bifidobacterium platyrrhinorum</name>
    <dbReference type="NCBI Taxonomy" id="2661628"/>
    <lineage>
        <taxon>Bacteria</taxon>
        <taxon>Bacillati</taxon>
        <taxon>Actinomycetota</taxon>
        <taxon>Actinomycetes</taxon>
        <taxon>Bifidobacteriales</taxon>
        <taxon>Bifidobacteriaceae</taxon>
        <taxon>Bifidobacterium</taxon>
    </lineage>
</organism>
<evidence type="ECO:0000313" key="2">
    <source>
        <dbReference type="EMBL" id="NEG55072.1"/>
    </source>
</evidence>
<evidence type="ECO:0000256" key="1">
    <source>
        <dbReference type="SAM" id="Phobius"/>
    </source>
</evidence>
<sequence>METSSPVVGAARTGARRAVAPGDGGRRVRVVLLTVVAVLSVPMAAYAVCANMFDLVPAALMTDVVKPVYPWFNDWFLIAAPVLAAASSLPACAGDGDAYARWRRGIVAPLAVGAVLCAASGVIRALFVIIARRTYTASQSKPFVGTEPSSRAADAYHMLMSCVEIMGAAVTVTCALLLAVAALRSRSLAAHDGGMTTGGAVGAVANASFAMTCVAAAAKGAHGLSMLLLEIREIARNGSVVDSLSGHGVYGYRLVTSTTDPLQRIAVYGQFVDGSLRPVAFLLVCAGGPLAMTALAVGGRLGRRWRRLARLCAVVTAGCAVAAVCQGLYAALFAIRVQYPYLEVTDIHSLNGNSNTAMWTDAMDAAYGTAAAWYRTVRMSFTGVMLAAWAALLACALAAAVAHRRVWLSREVS</sequence>
<feature type="transmembrane region" description="Helical" evidence="1">
    <location>
        <begin position="311"/>
        <end position="335"/>
    </location>
</feature>
<feature type="transmembrane region" description="Helical" evidence="1">
    <location>
        <begin position="158"/>
        <end position="183"/>
    </location>
</feature>
<dbReference type="EMBL" id="WHZV01000003">
    <property type="protein sequence ID" value="NEG55072.1"/>
    <property type="molecule type" value="Genomic_DNA"/>
</dbReference>
<accession>A0A6L9SU46</accession>
<feature type="transmembrane region" description="Helical" evidence="1">
    <location>
        <begin position="195"/>
        <end position="218"/>
    </location>
</feature>
<reference evidence="2 3" key="1">
    <citation type="submission" date="2019-10" db="EMBL/GenBank/DDBJ databases">
        <title>Bifidobacterium from non-human primates.</title>
        <authorList>
            <person name="Modesto M."/>
        </authorList>
    </citation>
    <scope>NUCLEOTIDE SEQUENCE [LARGE SCALE GENOMIC DNA]</scope>
    <source>
        <strain evidence="2 3">SMA15</strain>
    </source>
</reference>
<proteinExistence type="predicted"/>
<dbReference type="RefSeq" id="WP_163196787.1">
    <property type="nucleotide sequence ID" value="NZ_WHZV01000003.1"/>
</dbReference>
<name>A0A6L9SU46_9BIFI</name>
<dbReference type="Proteomes" id="UP000483293">
    <property type="component" value="Unassembled WGS sequence"/>
</dbReference>
<protein>
    <submittedName>
        <fullName evidence="2">Uncharacterized protein</fullName>
    </submittedName>
</protein>
<dbReference type="AlphaFoldDB" id="A0A6L9SU46"/>
<feature type="transmembrane region" description="Helical" evidence="1">
    <location>
        <begin position="106"/>
        <end position="131"/>
    </location>
</feature>
<gene>
    <name evidence="2" type="ORF">GFD21_04655</name>
</gene>
<keyword evidence="1" id="KW-1133">Transmembrane helix</keyword>
<feature type="transmembrane region" description="Helical" evidence="1">
    <location>
        <begin position="381"/>
        <end position="402"/>
    </location>
</feature>
<comment type="caution">
    <text evidence="2">The sequence shown here is derived from an EMBL/GenBank/DDBJ whole genome shotgun (WGS) entry which is preliminary data.</text>
</comment>
<keyword evidence="3" id="KW-1185">Reference proteome</keyword>
<evidence type="ECO:0000313" key="3">
    <source>
        <dbReference type="Proteomes" id="UP000483293"/>
    </source>
</evidence>
<keyword evidence="1" id="KW-0812">Transmembrane</keyword>
<feature type="transmembrane region" description="Helical" evidence="1">
    <location>
        <begin position="75"/>
        <end position="94"/>
    </location>
</feature>
<keyword evidence="1" id="KW-0472">Membrane</keyword>
<feature type="transmembrane region" description="Helical" evidence="1">
    <location>
        <begin position="279"/>
        <end position="299"/>
    </location>
</feature>